<feature type="compositionally biased region" description="Low complexity" evidence="1">
    <location>
        <begin position="685"/>
        <end position="697"/>
    </location>
</feature>
<dbReference type="Pfam" id="PF14309">
    <property type="entry name" value="DUF4378"/>
    <property type="match status" value="1"/>
</dbReference>
<dbReference type="eggNOG" id="ENOG502QV0Y">
    <property type="taxonomic scope" value="Eukaryota"/>
</dbReference>
<dbReference type="Proteomes" id="UP000027120">
    <property type="component" value="Unassembled WGS sequence"/>
</dbReference>
<dbReference type="PANTHER" id="PTHR47212:SF4">
    <property type="entry name" value="ADHESIN-LIKE PROTEIN, PUTATIVE (DUF3741)-RELATED"/>
    <property type="match status" value="1"/>
</dbReference>
<feature type="region of interest" description="Disordered" evidence="1">
    <location>
        <begin position="109"/>
        <end position="168"/>
    </location>
</feature>
<feature type="compositionally biased region" description="Basic residues" evidence="1">
    <location>
        <begin position="124"/>
        <end position="137"/>
    </location>
</feature>
<feature type="region of interest" description="Disordered" evidence="1">
    <location>
        <begin position="282"/>
        <end position="368"/>
    </location>
</feature>
<dbReference type="PANTHER" id="PTHR47212">
    <property type="entry name" value="ADHESIN-LIKE PROTEIN, PUTATIVE (DUF3741)-RELATED"/>
    <property type="match status" value="1"/>
</dbReference>
<feature type="compositionally biased region" description="Basic and acidic residues" evidence="1">
    <location>
        <begin position="323"/>
        <end position="338"/>
    </location>
</feature>
<dbReference type="InterPro" id="IPR022212">
    <property type="entry name" value="DUF3741"/>
</dbReference>
<dbReference type="AlphaFoldDB" id="A0A067H2W6"/>
<feature type="compositionally biased region" description="Basic and acidic residues" evidence="1">
    <location>
        <begin position="157"/>
        <end position="168"/>
    </location>
</feature>
<keyword evidence="5" id="KW-1185">Reference proteome</keyword>
<evidence type="ECO:0008006" key="6">
    <source>
        <dbReference type="Google" id="ProtNLM"/>
    </source>
</evidence>
<dbReference type="EMBL" id="KK784873">
    <property type="protein sequence ID" value="KDO86169.1"/>
    <property type="molecule type" value="Genomic_DNA"/>
</dbReference>
<evidence type="ECO:0000256" key="1">
    <source>
        <dbReference type="SAM" id="MobiDB-lite"/>
    </source>
</evidence>
<dbReference type="STRING" id="2711.A0A067H2W6"/>
<reference evidence="4 5" key="1">
    <citation type="submission" date="2014-04" db="EMBL/GenBank/DDBJ databases">
        <authorList>
            <consortium name="International Citrus Genome Consortium"/>
            <person name="Gmitter F."/>
            <person name="Chen C."/>
            <person name="Farmerie W."/>
            <person name="Harkins T."/>
            <person name="Desany B."/>
            <person name="Mohiuddin M."/>
            <person name="Kodira C."/>
            <person name="Borodovsky M."/>
            <person name="Lomsadze A."/>
            <person name="Burns P."/>
            <person name="Jenkins J."/>
            <person name="Prochnik S."/>
            <person name="Shu S."/>
            <person name="Chapman J."/>
            <person name="Pitluck S."/>
            <person name="Schmutz J."/>
            <person name="Rokhsar D."/>
        </authorList>
    </citation>
    <scope>NUCLEOTIDE SEQUENCE</scope>
</reference>
<feature type="compositionally biased region" description="Polar residues" evidence="1">
    <location>
        <begin position="288"/>
        <end position="304"/>
    </location>
</feature>
<feature type="region of interest" description="Disordered" evidence="1">
    <location>
        <begin position="549"/>
        <end position="568"/>
    </location>
</feature>
<organism evidence="4 5">
    <name type="scientific">Citrus sinensis</name>
    <name type="common">Sweet orange</name>
    <name type="synonym">Citrus aurantium var. sinensis</name>
    <dbReference type="NCBI Taxonomy" id="2711"/>
    <lineage>
        <taxon>Eukaryota</taxon>
        <taxon>Viridiplantae</taxon>
        <taxon>Streptophyta</taxon>
        <taxon>Embryophyta</taxon>
        <taxon>Tracheophyta</taxon>
        <taxon>Spermatophyta</taxon>
        <taxon>Magnoliopsida</taxon>
        <taxon>eudicotyledons</taxon>
        <taxon>Gunneridae</taxon>
        <taxon>Pentapetalae</taxon>
        <taxon>rosids</taxon>
        <taxon>malvids</taxon>
        <taxon>Sapindales</taxon>
        <taxon>Rutaceae</taxon>
        <taxon>Aurantioideae</taxon>
        <taxon>Citrus</taxon>
    </lineage>
</organism>
<name>A0A067H2W6_CITSI</name>
<feature type="region of interest" description="Disordered" evidence="1">
    <location>
        <begin position="677"/>
        <end position="711"/>
    </location>
</feature>
<accession>A0A067H2W6</accession>
<feature type="compositionally biased region" description="Basic residues" evidence="1">
    <location>
        <begin position="312"/>
        <end position="322"/>
    </location>
</feature>
<dbReference type="Pfam" id="PF12552">
    <property type="entry name" value="DUF3741"/>
    <property type="match status" value="1"/>
</dbReference>
<protein>
    <recommendedName>
        <fullName evidence="6">DUF4378 domain-containing protein</fullName>
    </recommendedName>
</protein>
<proteinExistence type="predicted"/>
<sequence>MGKKSQRRSVRYEKDQLGCMWGFISIFDFRHGRFTQKMLSDRRRTGKLASGARVPINKLDMLTWIDNNEGTFDGEESRNAAANAGKPSVKKLMDEEMINEQDTQNKINNAEAEPKNSHLEQGSPRKKASKRMRKTRKKSCDSINDLDASESLSAEQPFHEKSEHQHTSSLDIDKVMEEFCHQIHQKSISYMNHEQPGELHRRLHQKNPDFEEKLREAIKLLISQKLIKGKQHSEDGPIHLSKELMDALQILGSDGEMFVKYLQDPNSLLVKCVQNFPDAQLDKDEDSTSLAGSTLSEQEMGNNRQSDELVNHKQRRFFRRKVKSQERRPPNGEKRPQDSNRIVILKPGPTGFQNSGAESTVGSSPESHYVLGNNGPNERIGSHFFLTEIKRKLKYAMGKEQHSSQKGDSYECQKLGDRDRGIKENVGINSPTKDHFFIEKIARPVGVKNVDKTGKLKDSELGSGHRSADLPKQRVSSIYIEAKKHLSEMLGTGDEILDSSSRYVPKTLGRILSLPEYNYSPVGSPGRNWEDGFVTAQMRFVNSDKYQKVNDNSSSLNQESPSCHLGQTTKSLETQPCISDDNSDYKIETPTFNSTIVVEQIHDNEVKETSCSDGDDRNSIGEMEIIKTNEIVVLEESNVLDASCQPTCASSIKDNDHNSDESEICNEQNCRRIKEELESSEDNQLPSSPLASPSNSSTTKKVDDQETAIDVLERPSPVSVLEPLYIEDDVSPASTRSLAGDIPMEPHRIQFEEHASSAVVPSIQMKSSVDKESVFEYVKTVVQASDLNWDEVCMKSLSTDQLLDPSLFEEIDFLPNQLCYEQKLLFDLVNEVLMEICGHYFGCSPWVSFVKPYIRPVPDKKNSLCEVWEGVLWHLIPLPLPHTLDQTVRKDMAKSGTWMDLRFDTDSTCIEMGDAILEELMEDIILSCVNESPEGGCPSVLAELKESEGSTNSEDGCPLLPADLKENNINI</sequence>
<dbReference type="PaxDb" id="2711-XP_006491106.1"/>
<evidence type="ECO:0000259" key="2">
    <source>
        <dbReference type="Pfam" id="PF12552"/>
    </source>
</evidence>
<feature type="domain" description="DUF3741" evidence="2">
    <location>
        <begin position="223"/>
        <end position="267"/>
    </location>
</feature>
<feature type="domain" description="DUF4378" evidence="3">
    <location>
        <begin position="775"/>
        <end position="923"/>
    </location>
</feature>
<evidence type="ECO:0000313" key="5">
    <source>
        <dbReference type="Proteomes" id="UP000027120"/>
    </source>
</evidence>
<dbReference type="InterPro" id="IPR025486">
    <property type="entry name" value="DUF4378"/>
</dbReference>
<evidence type="ECO:0000313" key="4">
    <source>
        <dbReference type="EMBL" id="KDO86169.1"/>
    </source>
</evidence>
<feature type="compositionally biased region" description="Polar residues" evidence="1">
    <location>
        <begin position="351"/>
        <end position="366"/>
    </location>
</feature>
<evidence type="ECO:0000259" key="3">
    <source>
        <dbReference type="Pfam" id="PF14309"/>
    </source>
</evidence>
<gene>
    <name evidence="4" type="ORF">CISIN_1g044188mg</name>
</gene>